<organism evidence="3 4">
    <name type="scientific">Lachnospira pectinoschiza</name>
    <dbReference type="NCBI Taxonomy" id="28052"/>
    <lineage>
        <taxon>Bacteria</taxon>
        <taxon>Bacillati</taxon>
        <taxon>Bacillota</taxon>
        <taxon>Clostridia</taxon>
        <taxon>Lachnospirales</taxon>
        <taxon>Lachnospiraceae</taxon>
        <taxon>Lachnospira</taxon>
    </lineage>
</organism>
<dbReference type="AlphaFoldDB" id="A0A1G9U7M2"/>
<dbReference type="OrthoDB" id="9758235at2"/>
<feature type="domain" description="DUF5717" evidence="2">
    <location>
        <begin position="1"/>
        <end position="875"/>
    </location>
</feature>
<evidence type="ECO:0000259" key="2">
    <source>
        <dbReference type="Pfam" id="PF18984"/>
    </source>
</evidence>
<evidence type="ECO:0008006" key="5">
    <source>
        <dbReference type="Google" id="ProtNLM"/>
    </source>
</evidence>
<sequence>MRDYVNRLSRGKFNFEENRLKCKGEIVRLDIAKDLITESSFELEASNPLRGMVFASDLRVEIIDKNFAGTNIVIRYRVDGRDLKKKESLEGKFVVISEAGELEIPYSFKCIEKFVETSLGNASNLFHFTNLYQTAPSEAMEIFFSPDFKDIFLENDEKLSNIYDALKNREHGLESIEEFLIALNKKVATSFKLAETKKIYECPNSNLKDFFVIKKSGWGNFKLDLSCDEEFIKLENTSLNQDDFTGDICEVEYFIDVEKLHKGNNFAKIRLRSFNVNLDYIIEIKEDTQILKSEEKTRHKESKLAYKHLVMEYLDYRMNIIRRDDFISHVREIVNKYYSSTKGDIFLKLALAQSFVITGEDDLASEIIEEVKVEALASMHSNPVNYAYFLYVNSLLLKSGDYTRKVINQVRGIYESGNKSWQILWVLFYLNTENEKNRSIRLVRLKEIISKGCTSPVMYYEALRIFNSHPELFRVLDDFELKVVTFGIRHSAIHENLARQIADVVDELKYASNEQLAILKILYNMYKLDSILEPLVKHLVRAGLDSEDNNHYIELAIVKGFKITRIYEYYISSCPRSMNVVFPKPVLMYFMYDNSLSREDKAFLYANILDNKGVYKEEYEAYERIIENFAIEQLKLGFINEDMSIIYKNVLRGELVNEDNANFISILNYINKITVKDKKVKAVVVKLTEKASLDFYELKQGVCYIPIYTNNSAICFLCEDGVIRKEGIEHEIKPLMTDMVSMNTLRQFDISNEGFLINWAYDSHKKGDKSEETLGGYKYILVNPLMDYNFKLKVNSWLIKYYYELNEFENAESVLALLIKSKLKREDGIRLIEIALNNKLYDEAYELGQEYGFRGVYPAKLLRLTDHLITNNNFEESKELDFIASYLFANRVYNEDLLIYMLRYASCSNEDFYKLWKTCQNFGLDVTELSERVIIQMMFSGVHNGRLTEVFTDYYSHHGIKLITKAYLAYNSYLFIVKGKKANEVIYKVIERSIAENVGLADICYVAYLKEISRKPELLKEEERRGLAQKVIDYLCKKNIMLSFYSNLSNYLRLPYNLVGATILECIASPNHKVMIHYILNESSTKFTSELMNSTDFGLFTYKFNLFYGDSLRYYFTIEGEGKCTKTAENTIEFTNLFGETSRGRFDNINDCFASNELRDYMTLRRVMESYLVEDFVVDETFKMRKD</sequence>
<evidence type="ECO:0000313" key="3">
    <source>
        <dbReference type="EMBL" id="SDM55684.1"/>
    </source>
</evidence>
<dbReference type="Pfam" id="PF18983">
    <property type="entry name" value="DUF5717"/>
    <property type="match status" value="1"/>
</dbReference>
<feature type="domain" description="DUF5717" evidence="1">
    <location>
        <begin position="880"/>
        <end position="1182"/>
    </location>
</feature>
<accession>A0A1G9U7M2</accession>
<reference evidence="4" key="1">
    <citation type="submission" date="2016-10" db="EMBL/GenBank/DDBJ databases">
        <authorList>
            <person name="Varghese N."/>
            <person name="Submissions S."/>
        </authorList>
    </citation>
    <scope>NUCLEOTIDE SEQUENCE [LARGE SCALE GENOMIC DNA]</scope>
    <source>
        <strain evidence="4">M83</strain>
    </source>
</reference>
<dbReference type="Pfam" id="PF18984">
    <property type="entry name" value="DUF5717_N"/>
    <property type="match status" value="1"/>
</dbReference>
<keyword evidence="4" id="KW-1185">Reference proteome</keyword>
<dbReference type="EMBL" id="FNHZ01000001">
    <property type="protein sequence ID" value="SDM55684.1"/>
    <property type="molecule type" value="Genomic_DNA"/>
</dbReference>
<dbReference type="Proteomes" id="UP000187651">
    <property type="component" value="Unassembled WGS sequence"/>
</dbReference>
<dbReference type="InterPro" id="IPR043774">
    <property type="entry name" value="DUF5717_C"/>
</dbReference>
<gene>
    <name evidence="3" type="ORF">SAMN05216544_0641</name>
</gene>
<dbReference type="RefSeq" id="WP_074520882.1">
    <property type="nucleotide sequence ID" value="NZ_FNHZ01000001.1"/>
</dbReference>
<name>A0A1G9U7M2_9FIRM</name>
<protein>
    <recommendedName>
        <fullName evidence="5">DUF5717 domain-containing protein</fullName>
    </recommendedName>
</protein>
<dbReference type="InterPro" id="IPR043775">
    <property type="entry name" value="DUF5717_N"/>
</dbReference>
<evidence type="ECO:0000313" key="4">
    <source>
        <dbReference type="Proteomes" id="UP000187651"/>
    </source>
</evidence>
<evidence type="ECO:0000259" key="1">
    <source>
        <dbReference type="Pfam" id="PF18983"/>
    </source>
</evidence>
<proteinExistence type="predicted"/>